<evidence type="ECO:0000313" key="1">
    <source>
        <dbReference type="EMBL" id="KMY94240.1"/>
    </source>
</evidence>
<reference evidence="1" key="2">
    <citation type="submission" date="2014-06" db="EMBL/GenBank/DDBJ databases">
        <authorList>
            <person name="Hu T."/>
            <person name="Eisen M.B."/>
            <person name="Thornton K.R."/>
            <person name="Andolfatto P."/>
        </authorList>
    </citation>
    <scope>NUCLEOTIDE SEQUENCE</scope>
    <source>
        <strain evidence="1">W501</strain>
    </source>
</reference>
<proteinExistence type="predicted"/>
<dbReference type="KEGG" id="dsi:Dsimw501_GD29005"/>
<reference evidence="1" key="3">
    <citation type="submission" date="2015-04" db="EMBL/GenBank/DDBJ databases">
        <authorList>
            <consortium name="FlyBase"/>
        </authorList>
    </citation>
    <scope>NUCLEOTIDE SEQUENCE</scope>
    <source>
        <strain evidence="1">W501</strain>
    </source>
</reference>
<name>A0A0J9U3J6_DROSI</name>
<gene>
    <name evidence="1" type="primary">Dsim\GD29005</name>
    <name evidence="1" type="ORF">Dsimw501_GD29005</name>
</gene>
<dbReference type="EMBL" id="CM002911">
    <property type="protein sequence ID" value="KMY94240.1"/>
    <property type="molecule type" value="Genomic_DNA"/>
</dbReference>
<organism evidence="1">
    <name type="scientific">Drosophila simulans</name>
    <name type="common">Fruit fly</name>
    <dbReference type="NCBI Taxonomy" id="7240"/>
    <lineage>
        <taxon>Eukaryota</taxon>
        <taxon>Metazoa</taxon>
        <taxon>Ecdysozoa</taxon>
        <taxon>Arthropoda</taxon>
        <taxon>Hexapoda</taxon>
        <taxon>Insecta</taxon>
        <taxon>Pterygota</taxon>
        <taxon>Neoptera</taxon>
        <taxon>Endopterygota</taxon>
        <taxon>Diptera</taxon>
        <taxon>Brachycera</taxon>
        <taxon>Muscomorpha</taxon>
        <taxon>Ephydroidea</taxon>
        <taxon>Drosophilidae</taxon>
        <taxon>Drosophila</taxon>
        <taxon>Sophophora</taxon>
    </lineage>
</organism>
<dbReference type="AlphaFoldDB" id="A0A0J9U3J6"/>
<sequence>MIHFFSLPDRISRALQLVLHATATASPTSIGLRESEDGSKTGKWPSSSSYIRVMLANAPPQNWRAAEK</sequence>
<protein>
    <submittedName>
        <fullName evidence="1">Uncharacterized protein</fullName>
    </submittedName>
</protein>
<dbReference type="Proteomes" id="UP000035880">
    <property type="component" value="Chromosome 2R"/>
</dbReference>
<accession>A0A0J9U3J6</accession>
<reference evidence="1" key="1">
    <citation type="journal article" date="2013" name="Genome Res.">
        <title>A second-generation assembly of the Drosophila simulans genome provides new insights into patterns of lineage-specific divergence.</title>
        <authorList>
            <person name="Hu T.T."/>
            <person name="Eisen M.B."/>
            <person name="Thornton K.R."/>
            <person name="Andolfatto P."/>
        </authorList>
    </citation>
    <scope>NUCLEOTIDE SEQUENCE [LARGE SCALE GENOMIC DNA]</scope>
    <source>
        <strain evidence="1">W501</strain>
    </source>
</reference>